<evidence type="ECO:0000313" key="1">
    <source>
        <dbReference type="EMBL" id="RKU40145.1"/>
    </source>
</evidence>
<organism evidence="1 2">
    <name type="scientific">Coniochaeta pulveracea</name>
    <dbReference type="NCBI Taxonomy" id="177199"/>
    <lineage>
        <taxon>Eukaryota</taxon>
        <taxon>Fungi</taxon>
        <taxon>Dikarya</taxon>
        <taxon>Ascomycota</taxon>
        <taxon>Pezizomycotina</taxon>
        <taxon>Sordariomycetes</taxon>
        <taxon>Sordariomycetidae</taxon>
        <taxon>Coniochaetales</taxon>
        <taxon>Coniochaetaceae</taxon>
        <taxon>Coniochaeta</taxon>
    </lineage>
</organism>
<dbReference type="SUPFAM" id="SSF82199">
    <property type="entry name" value="SET domain"/>
    <property type="match status" value="1"/>
</dbReference>
<proteinExistence type="predicted"/>
<dbReference type="Gene3D" id="3.90.1410.10">
    <property type="entry name" value="set domain protein methyltransferase, domain 1"/>
    <property type="match status" value="1"/>
</dbReference>
<dbReference type="OrthoDB" id="341421at2759"/>
<dbReference type="EMBL" id="QVQW01000118">
    <property type="protein sequence ID" value="RKU40145.1"/>
    <property type="molecule type" value="Genomic_DNA"/>
</dbReference>
<dbReference type="STRING" id="177199.A0A420XWV3"/>
<comment type="caution">
    <text evidence="1">The sequence shown here is derived from an EMBL/GenBank/DDBJ whole genome shotgun (WGS) entry which is preliminary data.</text>
</comment>
<keyword evidence="2" id="KW-1185">Reference proteome</keyword>
<dbReference type="Proteomes" id="UP000275385">
    <property type="component" value="Unassembled WGS sequence"/>
</dbReference>
<evidence type="ECO:0000313" key="2">
    <source>
        <dbReference type="Proteomes" id="UP000275385"/>
    </source>
</evidence>
<sequence length="61" mass="6659">MASQDFDARTQAFLSWFTALPGATFHPSIQITDLRPRNAGRGIVATADIPAETTLFTIPRP</sequence>
<name>A0A420XWV3_9PEZI</name>
<reference evidence="1 2" key="1">
    <citation type="submission" date="2018-08" db="EMBL/GenBank/DDBJ databases">
        <title>Draft genome of the lignicolous fungus Coniochaeta pulveracea.</title>
        <authorList>
            <person name="Borstlap C.J."/>
            <person name="De Witt R.N."/>
            <person name="Botha A."/>
            <person name="Volschenk H."/>
        </authorList>
    </citation>
    <scope>NUCLEOTIDE SEQUENCE [LARGE SCALE GENOMIC DNA]</scope>
    <source>
        <strain evidence="1 2">CAB683</strain>
    </source>
</reference>
<protein>
    <submittedName>
        <fullName evidence="1">Uncharacterized protein</fullName>
    </submittedName>
</protein>
<dbReference type="AlphaFoldDB" id="A0A420XWV3"/>
<accession>A0A420XWV3</accession>
<feature type="non-terminal residue" evidence="1">
    <location>
        <position position="61"/>
    </location>
</feature>
<dbReference type="InterPro" id="IPR046341">
    <property type="entry name" value="SET_dom_sf"/>
</dbReference>
<gene>
    <name evidence="1" type="ORF">DL546_000012</name>
</gene>